<dbReference type="InterPro" id="IPR036291">
    <property type="entry name" value="NAD(P)-bd_dom_sf"/>
</dbReference>
<dbReference type="GO" id="GO:0005886">
    <property type="term" value="C:plasma membrane"/>
    <property type="evidence" value="ECO:0007669"/>
    <property type="project" value="TreeGrafter"/>
</dbReference>
<evidence type="ECO:0000313" key="3">
    <source>
        <dbReference type="Proteomes" id="UP001268683"/>
    </source>
</evidence>
<dbReference type="SMART" id="SM01003">
    <property type="entry name" value="AlaDh_PNT_N"/>
    <property type="match status" value="1"/>
</dbReference>
<organism evidence="2 3">
    <name type="scientific">Temperatibacter marinus</name>
    <dbReference type="NCBI Taxonomy" id="1456591"/>
    <lineage>
        <taxon>Bacteria</taxon>
        <taxon>Pseudomonadati</taxon>
        <taxon>Pseudomonadota</taxon>
        <taxon>Alphaproteobacteria</taxon>
        <taxon>Kordiimonadales</taxon>
        <taxon>Temperatibacteraceae</taxon>
        <taxon>Temperatibacter</taxon>
    </lineage>
</organism>
<dbReference type="GO" id="GO:0000286">
    <property type="term" value="F:alanine dehydrogenase activity"/>
    <property type="evidence" value="ECO:0007669"/>
    <property type="project" value="TreeGrafter"/>
</dbReference>
<evidence type="ECO:0000313" key="2">
    <source>
        <dbReference type="EMBL" id="WND02080.1"/>
    </source>
</evidence>
<dbReference type="PANTHER" id="PTHR42795">
    <property type="entry name" value="ALANINE DEHYDROGENASE"/>
    <property type="match status" value="1"/>
</dbReference>
<feature type="domain" description="Alanine dehydrogenase/pyridine nucleotide transhydrogenase N-terminal" evidence="1">
    <location>
        <begin position="7"/>
        <end position="129"/>
    </location>
</feature>
<dbReference type="EMBL" id="CP123872">
    <property type="protein sequence ID" value="WND02080.1"/>
    <property type="molecule type" value="Genomic_DNA"/>
</dbReference>
<sequence length="465" mass="50852">MGVQKIGLAKEVESPENPGALEKRVALTPEDVGHLVAAGLDVAVEEGAGEGIGFSDAEYAIAGASLETHDELYAGKDMVIKFKGPSLESIDKMAEGTILFCMAHFSSYPDRAKMLEDHKITVLAMEEILESPKVQTDEEILGRTAMAEALAPFIATGVMNKLKINVLDWNPLLRYAIRRAGNRDPKSLSVVQSSLAFNDLSDVGPDCLYIYDGSAFKDSHKILSKLKAKKTHLFDIAEFISEQGEESIEVYREDHNPFDFGLRRIQCLHETGMAGARYGVKLLSKGKPHKAVKDIKALVLGYGNVAQGAIRELFDQGVREIHILGRKLTQADAILPYLEGADLIVNGAEQPPELRGKNFLITNDHLKHSLEEGSVVIDLVGGSETNRSPVEPVIACTFLTDPHFVQDGVYVSALWGWPMLGMMKESAVTYSSLIKDVLIGHEKIAILEPKDYPKGVERALVCGPF</sequence>
<dbReference type="InterPro" id="IPR007886">
    <property type="entry name" value="AlaDH/PNT_N"/>
</dbReference>
<protein>
    <recommendedName>
        <fullName evidence="1">Alanine dehydrogenase/pyridine nucleotide transhydrogenase N-terminal domain-containing protein</fullName>
    </recommendedName>
</protein>
<dbReference type="Pfam" id="PF05222">
    <property type="entry name" value="AlaDh_PNT_N"/>
    <property type="match status" value="1"/>
</dbReference>
<reference evidence="2" key="1">
    <citation type="submission" date="2023-04" db="EMBL/GenBank/DDBJ databases">
        <title>Complete genome sequence of Temperatibacter marinus.</title>
        <authorList>
            <person name="Rong J.-C."/>
            <person name="Yi M.-L."/>
            <person name="Zhao Q."/>
        </authorList>
    </citation>
    <scope>NUCLEOTIDE SEQUENCE</scope>
    <source>
        <strain evidence="2">NBRC 110045</strain>
    </source>
</reference>
<keyword evidence="3" id="KW-1185">Reference proteome</keyword>
<proteinExistence type="predicted"/>
<accession>A0AA52EFW9</accession>
<dbReference type="SUPFAM" id="SSF51735">
    <property type="entry name" value="NAD(P)-binding Rossmann-fold domains"/>
    <property type="match status" value="1"/>
</dbReference>
<gene>
    <name evidence="2" type="ORF">QGN29_11025</name>
</gene>
<dbReference type="SUPFAM" id="SSF52283">
    <property type="entry name" value="Formate/glycerate dehydrogenase catalytic domain-like"/>
    <property type="match status" value="1"/>
</dbReference>
<evidence type="ECO:0000259" key="1">
    <source>
        <dbReference type="SMART" id="SM01003"/>
    </source>
</evidence>
<dbReference type="Gene3D" id="3.40.50.720">
    <property type="entry name" value="NAD(P)-binding Rossmann-like Domain"/>
    <property type="match status" value="2"/>
</dbReference>
<name>A0AA52EFW9_9PROT</name>
<dbReference type="Proteomes" id="UP001268683">
    <property type="component" value="Chromosome"/>
</dbReference>
<dbReference type="AlphaFoldDB" id="A0AA52EFW9"/>
<dbReference type="KEGG" id="tmk:QGN29_11025"/>
<dbReference type="RefSeq" id="WP_310797915.1">
    <property type="nucleotide sequence ID" value="NZ_CP123872.1"/>
</dbReference>
<dbReference type="GO" id="GO:0006524">
    <property type="term" value="P:alanine catabolic process"/>
    <property type="evidence" value="ECO:0007669"/>
    <property type="project" value="TreeGrafter"/>
</dbReference>
<dbReference type="PANTHER" id="PTHR42795:SF1">
    <property type="entry name" value="ALANINE DEHYDROGENASE"/>
    <property type="match status" value="1"/>
</dbReference>